<reference evidence="1" key="2">
    <citation type="journal article" date="2022" name="Infect. Genet. Evol.">
        <title>The genome and phylogenetic analyses of tit siadenoviruses reveal both a novel avian host and viral species.</title>
        <authorList>
            <person name="Gellert A."/>
            <person name="Benko M."/>
            <person name="Harrach B."/>
            <person name="Peters M."/>
            <person name="Kajan G.L."/>
        </authorList>
    </citation>
    <scope>NUCLEOTIDE SEQUENCE</scope>
    <source>
        <strain evidence="1">S478/20</strain>
    </source>
</reference>
<proteinExistence type="predicted"/>
<protein>
    <submittedName>
        <fullName evidence="1">33K</fullName>
    </submittedName>
</protein>
<keyword evidence="2" id="KW-1185">Reference proteome</keyword>
<feature type="non-terminal residue" evidence="1">
    <location>
        <position position="1"/>
    </location>
</feature>
<reference evidence="1" key="1">
    <citation type="journal article" date="2021" name="Eur. J. Wildl. Res.">
        <title>Increased mortality in wild tits in North Rhine-Westphalia (Germany) in 2020 with a special focus on Suttonella ornithocola and other infectious pathogens.</title>
        <authorList>
            <person name="Fischer L."/>
            <person name="Peters M."/>
            <person name="Merbach S."/>
            <person name="Eydner M."/>
            <person name="Kuczka A."/>
            <person name="Lambertz J."/>
            <person name="Kummerfeld M."/>
            <person name="Kahnt K."/>
            <person name="Weiss A."/>
            <person name="Petersen H."/>
        </authorList>
    </citation>
    <scope>NUCLEOTIDE SEQUENCE</scope>
    <source>
        <strain evidence="1">S478/20</strain>
    </source>
</reference>
<accession>A0A9E7QWI5</accession>
<sequence>TLNFFLSPVNTVQSTQLHQQELPSLKRTRRRRRVPGQPFLHEGEYQEVLKLRKEVWNTVKELKDLTYAYNIQEDIHVQNRTLNSILAKHSTCTNLNVLFKMHLDAQALKYYYEKYKKCQHIPAKLSVRKKKKKRQL</sequence>
<name>A0A9E7QWI5_9ADEN</name>
<dbReference type="Proteomes" id="UP001059127">
    <property type="component" value="Segment"/>
</dbReference>
<organism evidence="1">
    <name type="scientific">Siadenovirus sp</name>
    <dbReference type="NCBI Taxonomy" id="2671519"/>
    <lineage>
        <taxon>Viruses</taxon>
        <taxon>Varidnaviria</taxon>
        <taxon>Bamfordvirae</taxon>
        <taxon>Preplasmiviricota</taxon>
        <taxon>Polisuviricotina</taxon>
        <taxon>Pharingeaviricetes</taxon>
        <taxon>Rowavirales</taxon>
        <taxon>Adenoviridae</taxon>
        <taxon>Siadenovirus</taxon>
    </lineage>
</organism>
<evidence type="ECO:0000313" key="1">
    <source>
        <dbReference type="EMBL" id="UVZ42960.1"/>
    </source>
</evidence>
<dbReference type="EMBL" id="MW508338">
    <property type="protein sequence ID" value="UVZ42960.1"/>
    <property type="molecule type" value="Genomic_DNA"/>
</dbReference>
<evidence type="ECO:0000313" key="2">
    <source>
        <dbReference type="Proteomes" id="UP001059127"/>
    </source>
</evidence>